<feature type="domain" description="H repeat-associated protein N-terminal" evidence="2">
    <location>
        <begin position="25"/>
        <end position="116"/>
    </location>
</feature>
<dbReference type="Pfam" id="PF13808">
    <property type="entry name" value="DDE_Tnp_1_assoc"/>
    <property type="match status" value="1"/>
</dbReference>
<reference evidence="3 4" key="1">
    <citation type="journal article" date="2007" name="Genome Res.">
        <title>Genome characteristics of facultatively symbiotic Frankia sp. strains reflect host range and host plant biogeography.</title>
        <authorList>
            <person name="Normand P."/>
            <person name="Lapierre P."/>
            <person name="Tisa L.S."/>
            <person name="Gogarten J.P."/>
            <person name="Alloisio N."/>
            <person name="Bagnarol E."/>
            <person name="Bassi C.A."/>
            <person name="Berry A.M."/>
            <person name="Bickhart D.M."/>
            <person name="Choisne N."/>
            <person name="Couloux A."/>
            <person name="Cournoyer B."/>
            <person name="Cruveiller S."/>
            <person name="Daubin V."/>
            <person name="Demange N."/>
            <person name="Francino M.P."/>
            <person name="Goltsman E."/>
            <person name="Huang Y."/>
            <person name="Kopp O.R."/>
            <person name="Labarre L."/>
            <person name="Lapidus A."/>
            <person name="Lavire C."/>
            <person name="Marechal J."/>
            <person name="Martinez M."/>
            <person name="Mastronunzio J.E."/>
            <person name="Mullin B.C."/>
            <person name="Niemann J."/>
            <person name="Pujic P."/>
            <person name="Rawnsley T."/>
            <person name="Rouy Z."/>
            <person name="Schenowitz C."/>
            <person name="Sellstedt A."/>
            <person name="Tavares F."/>
            <person name="Tomkins J.P."/>
            <person name="Vallenet D."/>
            <person name="Valverde C."/>
            <person name="Wall L.G."/>
            <person name="Wang Y."/>
            <person name="Medigue C."/>
            <person name="Benson D.R."/>
        </authorList>
    </citation>
    <scope>NUCLEOTIDE SEQUENCE [LARGE SCALE GENOMIC DNA]</scope>
    <source>
        <strain evidence="4">DSM 45818 / CECT 9043 / CcI3</strain>
    </source>
</reference>
<dbReference type="Pfam" id="PF01609">
    <property type="entry name" value="DDE_Tnp_1"/>
    <property type="match status" value="1"/>
</dbReference>
<dbReference type="GO" id="GO:0003677">
    <property type="term" value="F:DNA binding"/>
    <property type="evidence" value="ECO:0007669"/>
    <property type="project" value="InterPro"/>
</dbReference>
<dbReference type="EMBL" id="CP000249">
    <property type="protein sequence ID" value="ABD13340.1"/>
    <property type="molecule type" value="Genomic_DNA"/>
</dbReference>
<accession>Q2J5V2</accession>
<name>Q2J5V2_FRACC</name>
<dbReference type="KEGG" id="fra:Francci3_3990"/>
<dbReference type="STRING" id="106370.Francci3_3990"/>
<feature type="domain" description="Transposase IS4-like" evidence="1">
    <location>
        <begin position="141"/>
        <end position="363"/>
    </location>
</feature>
<evidence type="ECO:0000313" key="4">
    <source>
        <dbReference type="Proteomes" id="UP000001937"/>
    </source>
</evidence>
<dbReference type="Proteomes" id="UP000001937">
    <property type="component" value="Chromosome"/>
</dbReference>
<keyword evidence="4" id="KW-1185">Reference proteome</keyword>
<evidence type="ECO:0000259" key="1">
    <source>
        <dbReference type="Pfam" id="PF01609"/>
    </source>
</evidence>
<proteinExistence type="predicted"/>
<organism evidence="3 4">
    <name type="scientific">Frankia casuarinae (strain DSM 45818 / CECT 9043 / HFP020203 / CcI3)</name>
    <dbReference type="NCBI Taxonomy" id="106370"/>
    <lineage>
        <taxon>Bacteria</taxon>
        <taxon>Bacillati</taxon>
        <taxon>Actinomycetota</taxon>
        <taxon>Actinomycetes</taxon>
        <taxon>Frankiales</taxon>
        <taxon>Frankiaceae</taxon>
        <taxon>Frankia</taxon>
    </lineage>
</organism>
<dbReference type="GO" id="GO:0004803">
    <property type="term" value="F:transposase activity"/>
    <property type="evidence" value="ECO:0007669"/>
    <property type="project" value="InterPro"/>
</dbReference>
<gene>
    <name evidence="3" type="ordered locus">Francci3_3990</name>
</gene>
<evidence type="ECO:0000313" key="3">
    <source>
        <dbReference type="EMBL" id="ABD13340.1"/>
    </source>
</evidence>
<evidence type="ECO:0000259" key="2">
    <source>
        <dbReference type="Pfam" id="PF13808"/>
    </source>
</evidence>
<dbReference type="eggNOG" id="COG5433">
    <property type="taxonomic scope" value="Bacteria"/>
</dbReference>
<dbReference type="AlphaFoldDB" id="Q2J5V2"/>
<dbReference type="RefSeq" id="WP_011438364.1">
    <property type="nucleotide sequence ID" value="NC_007777.1"/>
</dbReference>
<protein>
    <submittedName>
        <fullName evidence="3">Transposase, IS4 family</fullName>
    </submittedName>
</protein>
<dbReference type="InterPro" id="IPR002559">
    <property type="entry name" value="Transposase_11"/>
</dbReference>
<dbReference type="OrthoDB" id="3867913at2"/>
<dbReference type="InterPro" id="IPR047647">
    <property type="entry name" value="ISAs1_transpos"/>
</dbReference>
<dbReference type="GO" id="GO:0006313">
    <property type="term" value="P:DNA transposition"/>
    <property type="evidence" value="ECO:0007669"/>
    <property type="project" value="InterPro"/>
</dbReference>
<dbReference type="PANTHER" id="PTHR30298">
    <property type="entry name" value="H REPEAT-ASSOCIATED PREDICTED TRANSPOSASE"/>
    <property type="match status" value="1"/>
</dbReference>
<dbReference type="InterPro" id="IPR051698">
    <property type="entry name" value="Transposase_11-like"/>
</dbReference>
<sequence>MPVGALSRDAAGVVGAGAVSREGIWQRLHAMGEHRGRRGRVYPLAVLAAVWLCALTAAGHDRVTAVIEWLAGTTEEERRRLRLPYDPFDGYRLPSESTIRRFLNDTDDARLARALLDPPLADPAPPKPASPEAAGEAVRAVYALDGKTSRGAKRADGRQVQLVGVADQATGRLVNQHEVDSKSNETKAFRPVLEPLDLACDLLTFDALHTVRDHLDWLVTDKKAHYLAVVKGNQPTLRAFLAALPWADVPVADTTHDHGHGRDETRTLKAATVEHAEFPHARQAVRIQRWRREKGRKPSRETVYGITDLAFEQASAGFLADAARGQWIIENRQHHVRDVTFGEDASRSRTRRGPVNLAIFRATVAHAVRAAGHRYVPAGRRACKTATAALDLHGFP</sequence>
<dbReference type="HOGENOM" id="CLU_046404_1_0_11"/>
<dbReference type="NCBIfam" id="NF033564">
    <property type="entry name" value="transpos_ISAs1"/>
    <property type="match status" value="1"/>
</dbReference>
<dbReference type="InterPro" id="IPR032806">
    <property type="entry name" value="YbfD_N"/>
</dbReference>
<dbReference type="PhylomeDB" id="Q2J5V2"/>
<dbReference type="PANTHER" id="PTHR30298:SF0">
    <property type="entry name" value="PROTEIN YBFL-RELATED"/>
    <property type="match status" value="1"/>
</dbReference>